<accession>A0A8J4G4Z8</accession>
<feature type="region of interest" description="Disordered" evidence="1">
    <location>
        <begin position="77"/>
        <end position="99"/>
    </location>
</feature>
<evidence type="ECO:0000256" key="1">
    <source>
        <dbReference type="SAM" id="MobiDB-lite"/>
    </source>
</evidence>
<dbReference type="EMBL" id="BNCQ01000006">
    <property type="protein sequence ID" value="GIL99175.1"/>
    <property type="molecule type" value="Genomic_DNA"/>
</dbReference>
<gene>
    <name evidence="2" type="ORF">Vretimale_4400</name>
</gene>
<organism evidence="2 3">
    <name type="scientific">Volvox reticuliferus</name>
    <dbReference type="NCBI Taxonomy" id="1737510"/>
    <lineage>
        <taxon>Eukaryota</taxon>
        <taxon>Viridiplantae</taxon>
        <taxon>Chlorophyta</taxon>
        <taxon>core chlorophytes</taxon>
        <taxon>Chlorophyceae</taxon>
        <taxon>CS clade</taxon>
        <taxon>Chlamydomonadales</taxon>
        <taxon>Volvocaceae</taxon>
        <taxon>Volvox</taxon>
    </lineage>
</organism>
<name>A0A8J4G4Z8_9CHLO</name>
<protein>
    <submittedName>
        <fullName evidence="2">Uncharacterized protein</fullName>
    </submittedName>
</protein>
<dbReference type="AlphaFoldDB" id="A0A8J4G4Z8"/>
<reference evidence="2" key="1">
    <citation type="journal article" date="2021" name="Proc. Natl. Acad. Sci. U.S.A.">
        <title>Three genomes in the algal genus Volvox reveal the fate of a haploid sex-determining region after a transition to homothallism.</title>
        <authorList>
            <person name="Yamamoto K."/>
            <person name="Hamaji T."/>
            <person name="Kawai-Toyooka H."/>
            <person name="Matsuzaki R."/>
            <person name="Takahashi F."/>
            <person name="Nishimura Y."/>
            <person name="Kawachi M."/>
            <person name="Noguchi H."/>
            <person name="Minakuchi Y."/>
            <person name="Umen J.G."/>
            <person name="Toyoda A."/>
            <person name="Nozaki H."/>
        </authorList>
    </citation>
    <scope>NUCLEOTIDE SEQUENCE</scope>
    <source>
        <strain evidence="2">NIES-3785</strain>
    </source>
</reference>
<dbReference type="Proteomes" id="UP000722791">
    <property type="component" value="Unassembled WGS sequence"/>
</dbReference>
<feature type="compositionally biased region" description="Basic and acidic residues" evidence="1">
    <location>
        <begin position="86"/>
        <end position="99"/>
    </location>
</feature>
<evidence type="ECO:0000313" key="3">
    <source>
        <dbReference type="Proteomes" id="UP000722791"/>
    </source>
</evidence>
<proteinExistence type="predicted"/>
<sequence length="99" mass="9713">MIRFSLHPCRSTTVQVTLLSRQTYDVGSAAVASGEGAAAGGDAAGAAAIAEGAGAGGAGALSSDIVLIMTAFSSLNCSSSSIGSARKGDHDRGRRNAKD</sequence>
<comment type="caution">
    <text evidence="2">The sequence shown here is derived from an EMBL/GenBank/DDBJ whole genome shotgun (WGS) entry which is preliminary data.</text>
</comment>
<evidence type="ECO:0000313" key="2">
    <source>
        <dbReference type="EMBL" id="GIL99175.1"/>
    </source>
</evidence>